<comment type="caution">
    <text evidence="4">The sequence shown here is derived from an EMBL/GenBank/DDBJ whole genome shotgun (WGS) entry which is preliminary data.</text>
</comment>
<dbReference type="InterPro" id="IPR035979">
    <property type="entry name" value="RBD_domain_sf"/>
</dbReference>
<dbReference type="Pfam" id="PF00076">
    <property type="entry name" value="RRM_1"/>
    <property type="match status" value="1"/>
</dbReference>
<sequence length="295" mass="33491">MGSTLYLSNLPSRPDSFSKFKHLLLSTINPAHRSVSNDVDTKFVINANEDNSVNSEAPRLLDEKYQIIGISKYGSMPLQKSCFITFKDSSSCNTFLEEFQGKFKVNGRSVNIELAKKDSFAAMYHQGKHAELKNELESRKLKDVDDIPVNKKKDKTAVLKRRLRRARSKLRRKNLDEETIQKLLSKSQILSGKVKKNTAEKPEANETSMKKKVVEIVGNPPHHILLVQNLPQDVTLPELENIFIADGFKEVRLVSVRNLCFVEYHSTQNAVKVVENLGHDFSFKNSSIKIGYAKK</sequence>
<dbReference type="PROSITE" id="PS50102">
    <property type="entry name" value="RRM"/>
    <property type="match status" value="1"/>
</dbReference>
<dbReference type="SUPFAM" id="SSF54928">
    <property type="entry name" value="RNA-binding domain, RBD"/>
    <property type="match status" value="1"/>
</dbReference>
<dbReference type="Gene3D" id="3.30.70.330">
    <property type="match status" value="2"/>
</dbReference>
<dbReference type="GO" id="GO:0003723">
    <property type="term" value="F:RNA binding"/>
    <property type="evidence" value="ECO:0007669"/>
    <property type="project" value="UniProtKB-UniRule"/>
</dbReference>
<reference evidence="4 5" key="1">
    <citation type="submission" date="2014-03" db="EMBL/GenBank/DDBJ databases">
        <title>The genome of Kluyveromyces dobzhanskii.</title>
        <authorList>
            <person name="Nystedt B."/>
            <person name="Astrom S."/>
        </authorList>
    </citation>
    <scope>NUCLEOTIDE SEQUENCE [LARGE SCALE GENOMIC DNA]</scope>
    <source>
        <strain evidence="4 5">CBS 2104</strain>
    </source>
</reference>
<feature type="domain" description="RRM" evidence="3">
    <location>
        <begin position="223"/>
        <end position="295"/>
    </location>
</feature>
<dbReference type="PANTHER" id="PTHR10501">
    <property type="entry name" value="U1 SMALL NUCLEAR RIBONUCLEOPROTEIN A/U2 SMALL NUCLEAR RIBONUCLEOPROTEIN B"/>
    <property type="match status" value="1"/>
</dbReference>
<evidence type="ECO:0000256" key="2">
    <source>
        <dbReference type="PROSITE-ProRule" id="PRU00176"/>
    </source>
</evidence>
<evidence type="ECO:0000259" key="3">
    <source>
        <dbReference type="PROSITE" id="PS50102"/>
    </source>
</evidence>
<keyword evidence="5" id="KW-1185">Reference proteome</keyword>
<protein>
    <submittedName>
        <fullName evidence="4">WGS project CCBQ000000000 data, contig 00041</fullName>
    </submittedName>
</protein>
<proteinExistence type="predicted"/>
<gene>
    <name evidence="4" type="ORF">KLDO_g769</name>
</gene>
<accession>A0A0A8L2L4</accession>
<organism evidence="4 5">
    <name type="scientific">Kluyveromyces dobzhanskii CBS 2104</name>
    <dbReference type="NCBI Taxonomy" id="1427455"/>
    <lineage>
        <taxon>Eukaryota</taxon>
        <taxon>Fungi</taxon>
        <taxon>Dikarya</taxon>
        <taxon>Ascomycota</taxon>
        <taxon>Saccharomycotina</taxon>
        <taxon>Saccharomycetes</taxon>
        <taxon>Saccharomycetales</taxon>
        <taxon>Saccharomycetaceae</taxon>
        <taxon>Kluyveromyces</taxon>
    </lineage>
</organism>
<evidence type="ECO:0000256" key="1">
    <source>
        <dbReference type="ARBA" id="ARBA00022884"/>
    </source>
</evidence>
<evidence type="ECO:0000313" key="5">
    <source>
        <dbReference type="Proteomes" id="UP000031516"/>
    </source>
</evidence>
<dbReference type="InterPro" id="IPR000504">
    <property type="entry name" value="RRM_dom"/>
</dbReference>
<dbReference type="AlphaFoldDB" id="A0A0A8L2L4"/>
<name>A0A0A8L2L4_9SACH</name>
<dbReference type="SMART" id="SM00360">
    <property type="entry name" value="RRM"/>
    <property type="match status" value="1"/>
</dbReference>
<evidence type="ECO:0000313" key="4">
    <source>
        <dbReference type="EMBL" id="CDO92449.1"/>
    </source>
</evidence>
<dbReference type="EMBL" id="CCBQ010000013">
    <property type="protein sequence ID" value="CDO92449.1"/>
    <property type="molecule type" value="Genomic_DNA"/>
</dbReference>
<dbReference type="OrthoDB" id="266020at2759"/>
<keyword evidence="1 2" id="KW-0694">RNA-binding</keyword>
<dbReference type="InterPro" id="IPR012677">
    <property type="entry name" value="Nucleotide-bd_a/b_plait_sf"/>
</dbReference>
<dbReference type="Proteomes" id="UP000031516">
    <property type="component" value="Unassembled WGS sequence"/>
</dbReference>